<dbReference type="RefSeq" id="XP_021863009.1">
    <property type="nucleotide sequence ID" value="XM_022007317.2"/>
</dbReference>
<reference evidence="2" key="1">
    <citation type="journal article" date="2021" name="Nat. Commun.">
        <title>Genomic analyses provide insights into spinach domestication and the genetic basis of agronomic traits.</title>
        <authorList>
            <person name="Cai X."/>
            <person name="Sun X."/>
            <person name="Xu C."/>
            <person name="Sun H."/>
            <person name="Wang X."/>
            <person name="Ge C."/>
            <person name="Zhang Z."/>
            <person name="Wang Q."/>
            <person name="Fei Z."/>
            <person name="Jiao C."/>
            <person name="Wang Q."/>
        </authorList>
    </citation>
    <scope>NUCLEOTIDE SEQUENCE [LARGE SCALE GENOMIC DNA]</scope>
    <source>
        <strain evidence="2">cv. Varoflay</strain>
    </source>
</reference>
<dbReference type="GeneID" id="110801911"/>
<dbReference type="PANTHER" id="PTHR36405">
    <property type="entry name" value="BNAA10G09140D PROTEIN"/>
    <property type="match status" value="1"/>
</dbReference>
<dbReference type="AlphaFoldDB" id="A0A9R0J854"/>
<gene>
    <name evidence="3" type="primary">LOC110801911</name>
</gene>
<accession>A0A9R0J854</accession>
<evidence type="ECO:0000313" key="3">
    <source>
        <dbReference type="RefSeq" id="XP_021863009.1"/>
    </source>
</evidence>
<proteinExistence type="predicted"/>
<evidence type="ECO:0000256" key="1">
    <source>
        <dbReference type="SAM" id="MobiDB-lite"/>
    </source>
</evidence>
<feature type="compositionally biased region" description="Low complexity" evidence="1">
    <location>
        <begin position="60"/>
        <end position="69"/>
    </location>
</feature>
<protein>
    <submittedName>
        <fullName evidence="3">Uncharacterized protein</fullName>
    </submittedName>
</protein>
<organism evidence="2 3">
    <name type="scientific">Spinacia oleracea</name>
    <name type="common">Spinach</name>
    <dbReference type="NCBI Taxonomy" id="3562"/>
    <lineage>
        <taxon>Eukaryota</taxon>
        <taxon>Viridiplantae</taxon>
        <taxon>Streptophyta</taxon>
        <taxon>Embryophyta</taxon>
        <taxon>Tracheophyta</taxon>
        <taxon>Spermatophyta</taxon>
        <taxon>Magnoliopsida</taxon>
        <taxon>eudicotyledons</taxon>
        <taxon>Gunneridae</taxon>
        <taxon>Pentapetalae</taxon>
        <taxon>Caryophyllales</taxon>
        <taxon>Chenopodiaceae</taxon>
        <taxon>Chenopodioideae</taxon>
        <taxon>Anserineae</taxon>
        <taxon>Spinacia</taxon>
    </lineage>
</organism>
<dbReference type="Proteomes" id="UP000813463">
    <property type="component" value="Chromosome 4"/>
</dbReference>
<keyword evidence="2" id="KW-1185">Reference proteome</keyword>
<sequence length="187" mass="20248">MAPTLEAIRGGGGSVKVGTIGTVGSLMTREIESSSCTSTPRTPVSVVRGNGPLKPRKSMSETSSSITTTGIKHEVLRTTKTQNLSTTTTPRRLKQNTPLEDVGNNNQGISKRSLDLPGKTRSHKHSYHIPMLGSENIHLEKTPIRDKPMKKGSNIVDIVDIRCGRPGGSISNRLKKLNFSKLSQSFM</sequence>
<dbReference type="KEGG" id="soe:110801911"/>
<feature type="compositionally biased region" description="Polar residues" evidence="1">
    <location>
        <begin position="33"/>
        <end position="42"/>
    </location>
</feature>
<dbReference type="OrthoDB" id="670923at2759"/>
<reference evidence="3" key="2">
    <citation type="submission" date="2025-08" db="UniProtKB">
        <authorList>
            <consortium name="RefSeq"/>
        </authorList>
    </citation>
    <scope>IDENTIFICATION</scope>
    <source>
        <tissue evidence="3">Leaf</tissue>
    </source>
</reference>
<evidence type="ECO:0000313" key="2">
    <source>
        <dbReference type="Proteomes" id="UP000813463"/>
    </source>
</evidence>
<name>A0A9R0J854_SPIOL</name>
<feature type="region of interest" description="Disordered" evidence="1">
    <location>
        <begin position="82"/>
        <end position="124"/>
    </location>
</feature>
<feature type="region of interest" description="Disordered" evidence="1">
    <location>
        <begin position="31"/>
        <end position="69"/>
    </location>
</feature>
<dbReference type="PANTHER" id="PTHR36405:SF1">
    <property type="entry name" value="OS07G0520600 PROTEIN"/>
    <property type="match status" value="1"/>
</dbReference>
<feature type="compositionally biased region" description="Polar residues" evidence="1">
    <location>
        <begin position="95"/>
        <end position="110"/>
    </location>
</feature>